<keyword evidence="6" id="KW-0067">ATP-binding</keyword>
<proteinExistence type="inferred from homology"/>
<dbReference type="PROSITE" id="PS50893">
    <property type="entry name" value="ABC_TRANSPORTER_2"/>
    <property type="match status" value="2"/>
</dbReference>
<dbReference type="InterPro" id="IPR047083">
    <property type="entry name" value="ABCC4_TMD2"/>
</dbReference>
<feature type="transmembrane region" description="Helical" evidence="10">
    <location>
        <begin position="796"/>
        <end position="817"/>
    </location>
</feature>
<dbReference type="PANTHER" id="PTHR24223">
    <property type="entry name" value="ATP-BINDING CASSETTE SUB-FAMILY C"/>
    <property type="match status" value="1"/>
</dbReference>
<evidence type="ECO:0000256" key="10">
    <source>
        <dbReference type="SAM" id="Phobius"/>
    </source>
</evidence>
<feature type="domain" description="ABC transmembrane type-1" evidence="12">
    <location>
        <begin position="189"/>
        <end position="464"/>
    </location>
</feature>
<evidence type="ECO:0000256" key="3">
    <source>
        <dbReference type="ARBA" id="ARBA00022448"/>
    </source>
</evidence>
<feature type="transmembrane region" description="Helical" evidence="10">
    <location>
        <begin position="940"/>
        <end position="960"/>
    </location>
</feature>
<dbReference type="InterPro" id="IPR017871">
    <property type="entry name" value="ABC_transporter-like_CS"/>
</dbReference>
<dbReference type="FunFam" id="3.40.50.300:FF:000997">
    <property type="entry name" value="Multidrug resistance-associated protein 1"/>
    <property type="match status" value="1"/>
</dbReference>
<dbReference type="CDD" id="cd03244">
    <property type="entry name" value="ABCC_MRP_domain2"/>
    <property type="match status" value="1"/>
</dbReference>
<dbReference type="FunFam" id="1.20.1560.10:FF:000014">
    <property type="entry name" value="Multidrug resistance-associated protein member 4"/>
    <property type="match status" value="1"/>
</dbReference>
<evidence type="ECO:0000313" key="13">
    <source>
        <dbReference type="EMBL" id="EGD72614.1"/>
    </source>
</evidence>
<dbReference type="SMART" id="SM00382">
    <property type="entry name" value="AAA"/>
    <property type="match status" value="2"/>
</dbReference>
<dbReference type="FunFam" id="1.20.1560.10:FF:000026">
    <property type="entry name" value="Multidrug resistance-associated protein lethal(2)03659"/>
    <property type="match status" value="1"/>
</dbReference>
<evidence type="ECO:0000259" key="12">
    <source>
        <dbReference type="PROSITE" id="PS50929"/>
    </source>
</evidence>
<accession>F2U8A6</accession>
<evidence type="ECO:0000259" key="11">
    <source>
        <dbReference type="PROSITE" id="PS50893"/>
    </source>
</evidence>
<evidence type="ECO:0000256" key="6">
    <source>
        <dbReference type="ARBA" id="ARBA00022840"/>
    </source>
</evidence>
<protein>
    <submittedName>
        <fullName evidence="13">Uncharacterized protein</fullName>
    </submittedName>
</protein>
<name>F2U8A6_SALR5</name>
<keyword evidence="5" id="KW-0547">Nucleotide-binding</keyword>
<dbReference type="GO" id="GO:0016887">
    <property type="term" value="F:ATP hydrolysis activity"/>
    <property type="evidence" value="ECO:0007669"/>
    <property type="project" value="InterPro"/>
</dbReference>
<keyword evidence="14" id="KW-1185">Reference proteome</keyword>
<dbReference type="GO" id="GO:0140359">
    <property type="term" value="F:ABC-type transporter activity"/>
    <property type="evidence" value="ECO:0007669"/>
    <property type="project" value="InterPro"/>
</dbReference>
<evidence type="ECO:0000256" key="5">
    <source>
        <dbReference type="ARBA" id="ARBA00022741"/>
    </source>
</evidence>
<dbReference type="SUPFAM" id="SSF52540">
    <property type="entry name" value="P-loop containing nucleoside triphosphate hydrolases"/>
    <property type="match status" value="2"/>
</dbReference>
<feature type="compositionally biased region" description="Polar residues" evidence="9">
    <location>
        <begin position="42"/>
        <end position="51"/>
    </location>
</feature>
<gene>
    <name evidence="13" type="ORF">PTSG_12159</name>
</gene>
<feature type="compositionally biased region" description="Acidic residues" evidence="9">
    <location>
        <begin position="1412"/>
        <end position="1429"/>
    </location>
</feature>
<feature type="domain" description="ABC transporter" evidence="11">
    <location>
        <begin position="1130"/>
        <end position="1363"/>
    </location>
</feature>
<reference evidence="13" key="1">
    <citation type="submission" date="2009-08" db="EMBL/GenBank/DDBJ databases">
        <title>Annotation of Salpingoeca rosetta.</title>
        <authorList>
            <consortium name="The Broad Institute Genome Sequencing Platform"/>
            <person name="Russ C."/>
            <person name="Cuomo C."/>
            <person name="Burger G."/>
            <person name="Gray M.W."/>
            <person name="Holland P.W.H."/>
            <person name="King N."/>
            <person name="Lang F.B.F."/>
            <person name="Roger A.J."/>
            <person name="Ruiz-Trillo I."/>
            <person name="Young S.K."/>
            <person name="Zeng Q."/>
            <person name="Gargeya S."/>
            <person name="Alvarado L."/>
            <person name="Berlin A."/>
            <person name="Chapman S.B."/>
            <person name="Chen Z."/>
            <person name="Freedman E."/>
            <person name="Gellesch M."/>
            <person name="Goldberg J."/>
            <person name="Griggs A."/>
            <person name="Gujja S."/>
            <person name="Heilman E."/>
            <person name="Heiman D."/>
            <person name="Howarth C."/>
            <person name="Mehta T."/>
            <person name="Neiman D."/>
            <person name="Pearson M."/>
            <person name="Roberts A."/>
            <person name="Saif S."/>
            <person name="Shea T."/>
            <person name="Shenoy N."/>
            <person name="Sisk P."/>
            <person name="Stolte C."/>
            <person name="Sykes S."/>
            <person name="White J."/>
            <person name="Yandava C."/>
            <person name="Haas B."/>
            <person name="Nusbaum C."/>
            <person name="Birren B."/>
        </authorList>
    </citation>
    <scope>NUCLEOTIDE SEQUENCE [LARGE SCALE GENOMIC DNA]</scope>
    <source>
        <strain evidence="13">ATCC 50818</strain>
    </source>
</reference>
<comment type="similarity">
    <text evidence="2">Belongs to the ABC transporter superfamily. ABCC family. Conjugate transporter (TC 3.A.1.208) subfamily.</text>
</comment>
<feature type="region of interest" description="Disordered" evidence="9">
    <location>
        <begin position="750"/>
        <end position="773"/>
    </location>
</feature>
<dbReference type="CDD" id="cd03250">
    <property type="entry name" value="ABCC_MRP_domain1"/>
    <property type="match status" value="1"/>
</dbReference>
<dbReference type="Pfam" id="PF00664">
    <property type="entry name" value="ABC_membrane"/>
    <property type="match status" value="2"/>
</dbReference>
<feature type="transmembrane region" description="Helical" evidence="10">
    <location>
        <begin position="292"/>
        <end position="316"/>
    </location>
</feature>
<keyword evidence="8 10" id="KW-0472">Membrane</keyword>
<dbReference type="RefSeq" id="XP_004994437.1">
    <property type="nucleotide sequence ID" value="XM_004994380.1"/>
</dbReference>
<feature type="transmembrane region" description="Helical" evidence="10">
    <location>
        <begin position="224"/>
        <end position="245"/>
    </location>
</feature>
<feature type="domain" description="ABC transmembrane type-1" evidence="12">
    <location>
        <begin position="805"/>
        <end position="1082"/>
    </location>
</feature>
<dbReference type="SUPFAM" id="SSF90123">
    <property type="entry name" value="ABC transporter transmembrane region"/>
    <property type="match status" value="2"/>
</dbReference>
<dbReference type="InterPro" id="IPR027417">
    <property type="entry name" value="P-loop_NTPase"/>
</dbReference>
<dbReference type="InterPro" id="IPR036640">
    <property type="entry name" value="ABC1_TM_sf"/>
</dbReference>
<keyword evidence="3" id="KW-0813">Transport</keyword>
<dbReference type="InterPro" id="IPR011527">
    <property type="entry name" value="ABC1_TM_dom"/>
</dbReference>
<dbReference type="PROSITE" id="PS00211">
    <property type="entry name" value="ABC_TRANSPORTER_1"/>
    <property type="match status" value="2"/>
</dbReference>
<dbReference type="InterPro" id="IPR003593">
    <property type="entry name" value="AAA+_ATPase"/>
</dbReference>
<dbReference type="Gene3D" id="1.20.1560.10">
    <property type="entry name" value="ABC transporter type 1, transmembrane domain"/>
    <property type="match status" value="2"/>
</dbReference>
<dbReference type="FunFam" id="3.40.50.300:FF:000163">
    <property type="entry name" value="Multidrug resistance-associated protein member 4"/>
    <property type="match status" value="1"/>
</dbReference>
<feature type="region of interest" description="Disordered" evidence="9">
    <location>
        <begin position="1"/>
        <end position="105"/>
    </location>
</feature>
<organism evidence="14">
    <name type="scientific">Salpingoeca rosetta (strain ATCC 50818 / BSB-021)</name>
    <dbReference type="NCBI Taxonomy" id="946362"/>
    <lineage>
        <taxon>Eukaryota</taxon>
        <taxon>Choanoflagellata</taxon>
        <taxon>Craspedida</taxon>
        <taxon>Salpingoecidae</taxon>
        <taxon>Salpingoeca</taxon>
    </lineage>
</organism>
<dbReference type="OMA" id="YSHEMIM"/>
<feature type="compositionally biased region" description="Basic and acidic residues" evidence="9">
    <location>
        <begin position="750"/>
        <end position="763"/>
    </location>
</feature>
<dbReference type="STRING" id="946362.F2U8A6"/>
<dbReference type="GO" id="GO:0016020">
    <property type="term" value="C:membrane"/>
    <property type="evidence" value="ECO:0007669"/>
    <property type="project" value="UniProtKB-SubCell"/>
</dbReference>
<evidence type="ECO:0000256" key="1">
    <source>
        <dbReference type="ARBA" id="ARBA00004141"/>
    </source>
</evidence>
<evidence type="ECO:0000256" key="7">
    <source>
        <dbReference type="ARBA" id="ARBA00022989"/>
    </source>
</evidence>
<dbReference type="CDD" id="cd18601">
    <property type="entry name" value="ABC_6TM_MRP4_D2_like"/>
    <property type="match status" value="1"/>
</dbReference>
<feature type="region of interest" description="Disordered" evidence="9">
    <location>
        <begin position="1412"/>
        <end position="1435"/>
    </location>
</feature>
<feature type="transmembrane region" description="Helical" evidence="10">
    <location>
        <begin position="842"/>
        <end position="861"/>
    </location>
</feature>
<dbReference type="Proteomes" id="UP000007799">
    <property type="component" value="Unassembled WGS sequence"/>
</dbReference>
<keyword evidence="7 10" id="KW-1133">Transmembrane helix</keyword>
<dbReference type="KEGG" id="sre:PTSG_12159"/>
<feature type="compositionally biased region" description="Basic and acidic residues" evidence="9">
    <location>
        <begin position="1"/>
        <end position="12"/>
    </location>
</feature>
<dbReference type="CDD" id="cd18594">
    <property type="entry name" value="ABC_6TM_CFTR_D1"/>
    <property type="match status" value="1"/>
</dbReference>
<dbReference type="InterPro" id="IPR050173">
    <property type="entry name" value="ABC_transporter_C-like"/>
</dbReference>
<dbReference type="PANTHER" id="PTHR24223:SF456">
    <property type="entry name" value="MULTIDRUG RESISTANCE-ASSOCIATED PROTEIN LETHAL(2)03659"/>
    <property type="match status" value="1"/>
</dbReference>
<keyword evidence="4 10" id="KW-0812">Transmembrane</keyword>
<dbReference type="Gene3D" id="3.40.50.300">
    <property type="entry name" value="P-loop containing nucleotide triphosphate hydrolases"/>
    <property type="match status" value="2"/>
</dbReference>
<evidence type="ECO:0000313" key="14">
    <source>
        <dbReference type="Proteomes" id="UP000007799"/>
    </source>
</evidence>
<feature type="compositionally biased region" description="Basic and acidic residues" evidence="9">
    <location>
        <begin position="76"/>
        <end position="97"/>
    </location>
</feature>
<dbReference type="PROSITE" id="PS50929">
    <property type="entry name" value="ABC_TM1F"/>
    <property type="match status" value="2"/>
</dbReference>
<evidence type="ECO:0000256" key="4">
    <source>
        <dbReference type="ARBA" id="ARBA00022692"/>
    </source>
</evidence>
<dbReference type="OrthoDB" id="6500128at2759"/>
<evidence type="ECO:0000256" key="2">
    <source>
        <dbReference type="ARBA" id="ARBA00009726"/>
    </source>
</evidence>
<sequence length="1435" mass="159476">MADVDERTDSYRKAVGRSNNNSNSSNSHNNSSNSDSNSDSNAQVAEQQQRSGSHRNGDADGPATTTSTTDKGAGIDGKEEAAAEPSFKEHAPKDETAPRYTRSPIDKPLTTPLRWFMYITFSYLNPLCRLGAKRQLNSEDLFPIPSAEEARQLADRVEREWEKERHKKNGSLVKAYMRTFWGVWCFTSLLLFIETLFQIMEPVFLGQIVRNLQNDGDSRDAYKWAGALISTVFAHLALHHVAFMFSWRCGYQLMAGTIGIIYRKALRINKHSFTQMSTGHVVNLVSNDVERFILFSVMGPYFYLGPIQTMIASYFVWQQLGAITLTGVGLYILLLPLNYFLGKVFASLRHSAAVLTDERVKVINEVLTGMRVLKMYGWEEPFRRIVQNIRDKELRAIKRTNIIRGSNMAFFGVSAVLTSFLSFVTYQTVKGGLTAEKVFSTIAMFQAIRLNISFFFPNSIQLISELGVSFERFERFLRLREHVALTDTAHIQENLRSYTAPDHTITQDEETQLREIAAKHRAFVHVNNLSAKWTETMTLRDVSLTATPGKLISVVGPVGSGKSSLLMSILGELDPFQGAVHACGSTGFASQEPWILNATIRDNIIFGREYDQERFSRVVNTCQLTTDLRMMPDGASTDIGERGVTLSGGQKARISLARAVYADADIYLLDDPLSAVDAKVGRQLFEGCIRGALRNKVVILVTHQLQFLRQADELIVLGEGGDVLARGTYDDLMAEDIGLANVLKQIDHDTEEAHHQHHGHEEEGGYDDGSSNSLVEKEHRQEGVVGFSTYMSYARAAVPALFIAALWLLLCAGAQALQLSADWFLSYWVELDEAERNKDRNLIIYGILVALFVITCFGRAITFMMGAARASAVLNDTAFKAVVATSIRFFDTNPVGRILNRFSKDMGFLDDLLPWTFCDFLQNVFFVMGIVLLVCSINPFLFITVLPLAIGFNLLQRYFLKTAREMKRIEAINRSPVYSHFSTSLAGLPTLRSQDAMQPFTRTFERYQNDHGRAFMAFVMVSRWLGVRLDAMTFIFTSATLFGCLALRDRLGAGEVGLAITYVLQLTGCFQWVVRQGAEVENQMTSVERIVEYSKLQTEEEFVGSPTEESVDSNLIAKCSPTSWPADGKLEFVDLSLRYAPDTPLRLDGVSCVVPPGAKVGIVGRTGAGKSSLLAALFRLAPTTGDILIDDVPSSQLPLHVLRRKIGVIPQDPVLFSGSVRYNLDPFSEHDDAALWNALRLVQLDRAVTALPGGLEEEMSEAGGNFSVGQRQLVCMARAILQSSRVLVMDEATANVDTETDRLIQETIRTQFRDCTVLTIAHRLHTIMDCDLIMVMDAGRLVEYAPPEELVHNEDSLFCALAKQARLRSETVVNAASRRTSSVKFTAYKKMKAAAAAAELEAMGGDGVGVVEEEPGDTTGDCCDEEDNSNSESTC</sequence>
<dbReference type="GO" id="GO:0005524">
    <property type="term" value="F:ATP binding"/>
    <property type="evidence" value="ECO:0007669"/>
    <property type="project" value="UniProtKB-KW"/>
</dbReference>
<dbReference type="EMBL" id="GL832964">
    <property type="protein sequence ID" value="EGD72614.1"/>
    <property type="molecule type" value="Genomic_DNA"/>
</dbReference>
<evidence type="ECO:0000256" key="9">
    <source>
        <dbReference type="SAM" id="MobiDB-lite"/>
    </source>
</evidence>
<dbReference type="InParanoid" id="F2U8A6"/>
<feature type="transmembrane region" description="Helical" evidence="10">
    <location>
        <begin position="322"/>
        <end position="341"/>
    </location>
</feature>
<dbReference type="eggNOG" id="KOG0054">
    <property type="taxonomic scope" value="Eukaryota"/>
</dbReference>
<comment type="subcellular location">
    <subcellularLocation>
        <location evidence="1">Membrane</location>
        <topology evidence="1">Multi-pass membrane protein</topology>
    </subcellularLocation>
</comment>
<feature type="transmembrane region" description="Helical" evidence="10">
    <location>
        <begin position="408"/>
        <end position="426"/>
    </location>
</feature>
<dbReference type="FunCoup" id="F2U8A6">
    <property type="interactions" value="243"/>
</dbReference>
<dbReference type="InterPro" id="IPR003439">
    <property type="entry name" value="ABC_transporter-like_ATP-bd"/>
</dbReference>
<evidence type="ECO:0000256" key="8">
    <source>
        <dbReference type="ARBA" id="ARBA00023136"/>
    </source>
</evidence>
<dbReference type="GeneID" id="16075020"/>
<feature type="domain" description="ABC transporter" evidence="11">
    <location>
        <begin position="524"/>
        <end position="745"/>
    </location>
</feature>
<feature type="transmembrane region" description="Helical" evidence="10">
    <location>
        <begin position="175"/>
        <end position="193"/>
    </location>
</feature>
<dbReference type="Pfam" id="PF00005">
    <property type="entry name" value="ABC_tran"/>
    <property type="match status" value="2"/>
</dbReference>
<feature type="compositionally biased region" description="Low complexity" evidence="9">
    <location>
        <begin position="18"/>
        <end position="41"/>
    </location>
</feature>